<proteinExistence type="inferred from homology"/>
<keyword evidence="12 15" id="KW-0460">Magnesium</keyword>
<comment type="similarity">
    <text evidence="4 15">Belongs to the purine/pyrimidine phosphoribosyltransferase family.</text>
</comment>
<dbReference type="GO" id="GO:0006178">
    <property type="term" value="P:guanine salvage"/>
    <property type="evidence" value="ECO:0007669"/>
    <property type="project" value="TreeGrafter"/>
</dbReference>
<evidence type="ECO:0000256" key="1">
    <source>
        <dbReference type="ARBA" id="ARBA00001946"/>
    </source>
</evidence>
<feature type="domain" description="Phosphoribosyltransferase" evidence="16">
    <location>
        <begin position="15"/>
        <end position="162"/>
    </location>
</feature>
<evidence type="ECO:0000256" key="8">
    <source>
        <dbReference type="ARBA" id="ARBA00022679"/>
    </source>
</evidence>
<dbReference type="InterPro" id="IPR029057">
    <property type="entry name" value="PRTase-like"/>
</dbReference>
<dbReference type="RefSeq" id="WP_149567332.1">
    <property type="nucleotide sequence ID" value="NZ_CP035807.1"/>
</dbReference>
<dbReference type="Gene3D" id="3.40.50.2020">
    <property type="match status" value="1"/>
</dbReference>
<evidence type="ECO:0000256" key="13">
    <source>
        <dbReference type="ARBA" id="ARBA00048811"/>
    </source>
</evidence>
<comment type="subcellular location">
    <subcellularLocation>
        <location evidence="2 15">Cytoplasm</location>
    </subcellularLocation>
</comment>
<dbReference type="SUPFAM" id="SSF53271">
    <property type="entry name" value="PRTase-like"/>
    <property type="match status" value="1"/>
</dbReference>
<keyword evidence="18" id="KW-1185">Reference proteome</keyword>
<dbReference type="GO" id="GO:0000287">
    <property type="term" value="F:magnesium ion binding"/>
    <property type="evidence" value="ECO:0007669"/>
    <property type="project" value="TreeGrafter"/>
</dbReference>
<sequence>MNLPKGIESILIDKETIESKVTELANIIDNNYKDIETPLVVIGLLKGSFIFMSDLVKQMQTPLQVDFMIASSYGDSMENTEVSIIKDIETHISGRHVLIVEDIIDTGITLTKIENILSNRNPKSMKICTLLNKPSRRTSEVNIDFNGFDIDDHFVGGMGLDYAQKYRNLPYIGVVKNEKL</sequence>
<evidence type="ECO:0000256" key="15">
    <source>
        <dbReference type="RuleBase" id="RU364099"/>
    </source>
</evidence>
<evidence type="ECO:0000313" key="17">
    <source>
        <dbReference type="EMBL" id="QEN04075.1"/>
    </source>
</evidence>
<comment type="pathway">
    <text evidence="3 15">Purine metabolism; IMP biosynthesis via salvage pathway; IMP from hypoxanthine: step 1/1.</text>
</comment>
<dbReference type="EC" id="2.4.2.8" evidence="5 15"/>
<evidence type="ECO:0000256" key="7">
    <source>
        <dbReference type="ARBA" id="ARBA00022676"/>
    </source>
</evidence>
<dbReference type="GO" id="GO:0005829">
    <property type="term" value="C:cytosol"/>
    <property type="evidence" value="ECO:0007669"/>
    <property type="project" value="TreeGrafter"/>
</dbReference>
<comment type="catalytic activity">
    <reaction evidence="13">
        <text>GMP + diphosphate = guanine + 5-phospho-alpha-D-ribose 1-diphosphate</text>
        <dbReference type="Rhea" id="RHEA:25424"/>
        <dbReference type="ChEBI" id="CHEBI:16235"/>
        <dbReference type="ChEBI" id="CHEBI:33019"/>
        <dbReference type="ChEBI" id="CHEBI:58017"/>
        <dbReference type="ChEBI" id="CHEBI:58115"/>
        <dbReference type="EC" id="2.4.2.8"/>
    </reaction>
    <physiologicalReaction direction="right-to-left" evidence="13">
        <dbReference type="Rhea" id="RHEA:25426"/>
    </physiologicalReaction>
</comment>
<dbReference type="InterPro" id="IPR005904">
    <property type="entry name" value="Hxn_phspho_trans"/>
</dbReference>
<dbReference type="PANTHER" id="PTHR43340:SF1">
    <property type="entry name" value="HYPOXANTHINE PHOSPHORIBOSYLTRANSFERASE"/>
    <property type="match status" value="1"/>
</dbReference>
<dbReference type="GO" id="GO:0004422">
    <property type="term" value="F:hypoxanthine phosphoribosyltransferase activity"/>
    <property type="evidence" value="ECO:0007669"/>
    <property type="project" value="InterPro"/>
</dbReference>
<evidence type="ECO:0000256" key="5">
    <source>
        <dbReference type="ARBA" id="ARBA00011895"/>
    </source>
</evidence>
<dbReference type="EMBL" id="CP035807">
    <property type="protein sequence ID" value="QEN04075.1"/>
    <property type="molecule type" value="Genomic_DNA"/>
</dbReference>
<dbReference type="GO" id="GO:0052657">
    <property type="term" value="F:guanine phosphoribosyltransferase activity"/>
    <property type="evidence" value="ECO:0007669"/>
    <property type="project" value="RHEA"/>
</dbReference>
<dbReference type="KEGG" id="sper:EW093_04960"/>
<dbReference type="UniPathway" id="UPA00591">
    <property type="reaction ID" value="UER00648"/>
</dbReference>
<comment type="cofactor">
    <cofactor evidence="1 15">
        <name>Mg(2+)</name>
        <dbReference type="ChEBI" id="CHEBI:18420"/>
    </cofactor>
</comment>
<dbReference type="AlphaFoldDB" id="A0A5C1Q7S0"/>
<dbReference type="GO" id="GO:0006166">
    <property type="term" value="P:purine ribonucleoside salvage"/>
    <property type="evidence" value="ECO:0007669"/>
    <property type="project" value="UniProtKB-KW"/>
</dbReference>
<keyword evidence="7 15" id="KW-0328">Glycosyltransferase</keyword>
<evidence type="ECO:0000256" key="10">
    <source>
        <dbReference type="ARBA" id="ARBA00022726"/>
    </source>
</evidence>
<keyword evidence="10 15" id="KW-0660">Purine salvage</keyword>
<reference evidence="17 18" key="1">
    <citation type="submission" date="2019-02" db="EMBL/GenBank/DDBJ databases">
        <authorList>
            <person name="Fomenkov A."/>
            <person name="Dubinina G."/>
            <person name="Grabovich M."/>
            <person name="Vincze T."/>
            <person name="Roberts R.J."/>
        </authorList>
    </citation>
    <scope>NUCLEOTIDE SEQUENCE [LARGE SCALE GENOMIC DNA]</scope>
    <source>
        <strain evidence="17 18">P</strain>
    </source>
</reference>
<keyword evidence="11 15" id="KW-0547">Nucleotide-binding</keyword>
<gene>
    <name evidence="17" type="primary">hpt</name>
    <name evidence="17" type="ORF">EW093_04960</name>
</gene>
<name>A0A5C1Q7S0_9SPIO</name>
<keyword evidence="8 15" id="KW-0808">Transferase</keyword>
<dbReference type="GO" id="GO:0032264">
    <property type="term" value="P:IMP salvage"/>
    <property type="evidence" value="ECO:0007669"/>
    <property type="project" value="UniProtKB-UniPathway"/>
</dbReference>
<reference evidence="17 18" key="2">
    <citation type="submission" date="2019-09" db="EMBL/GenBank/DDBJ databases">
        <title>Complete Genome Sequence and Methylome Analysis of free living Spirochaetas.</title>
        <authorList>
            <person name="Leshcheva N."/>
            <person name="Mikheeva N."/>
        </authorList>
    </citation>
    <scope>NUCLEOTIDE SEQUENCE [LARGE SCALE GENOMIC DNA]</scope>
    <source>
        <strain evidence="17 18">P</strain>
    </source>
</reference>
<evidence type="ECO:0000256" key="2">
    <source>
        <dbReference type="ARBA" id="ARBA00004496"/>
    </source>
</evidence>
<evidence type="ECO:0000256" key="6">
    <source>
        <dbReference type="ARBA" id="ARBA00022490"/>
    </source>
</evidence>
<evidence type="ECO:0000256" key="11">
    <source>
        <dbReference type="ARBA" id="ARBA00022741"/>
    </source>
</evidence>
<evidence type="ECO:0000256" key="9">
    <source>
        <dbReference type="ARBA" id="ARBA00022723"/>
    </source>
</evidence>
<accession>A0A5C1Q7S0</accession>
<dbReference type="InterPro" id="IPR050408">
    <property type="entry name" value="HGPRT"/>
</dbReference>
<dbReference type="PANTHER" id="PTHR43340">
    <property type="entry name" value="HYPOXANTHINE-GUANINE PHOSPHORIBOSYLTRANSFERASE"/>
    <property type="match status" value="1"/>
</dbReference>
<evidence type="ECO:0000259" key="16">
    <source>
        <dbReference type="Pfam" id="PF00156"/>
    </source>
</evidence>
<dbReference type="InterPro" id="IPR000836">
    <property type="entry name" value="PRTase_dom"/>
</dbReference>
<evidence type="ECO:0000256" key="14">
    <source>
        <dbReference type="ARBA" id="ARBA00049402"/>
    </source>
</evidence>
<organism evidence="17 18">
    <name type="scientific">Thiospirochaeta perfilievii</name>
    <dbReference type="NCBI Taxonomy" id="252967"/>
    <lineage>
        <taxon>Bacteria</taxon>
        <taxon>Pseudomonadati</taxon>
        <taxon>Spirochaetota</taxon>
        <taxon>Spirochaetia</taxon>
        <taxon>Spirochaetales</taxon>
        <taxon>Spirochaetaceae</taxon>
        <taxon>Thiospirochaeta</taxon>
    </lineage>
</organism>
<dbReference type="GO" id="GO:0032263">
    <property type="term" value="P:GMP salvage"/>
    <property type="evidence" value="ECO:0007669"/>
    <property type="project" value="TreeGrafter"/>
</dbReference>
<keyword evidence="6 15" id="KW-0963">Cytoplasm</keyword>
<dbReference type="OrthoDB" id="9802824at2"/>
<evidence type="ECO:0000313" key="18">
    <source>
        <dbReference type="Proteomes" id="UP000323824"/>
    </source>
</evidence>
<dbReference type="FunFam" id="3.40.50.2020:FF:000006">
    <property type="entry name" value="Hypoxanthine phosphoribosyltransferase"/>
    <property type="match status" value="1"/>
</dbReference>
<dbReference type="NCBIfam" id="TIGR01203">
    <property type="entry name" value="HGPRTase"/>
    <property type="match status" value="1"/>
</dbReference>
<dbReference type="GO" id="GO:0046100">
    <property type="term" value="P:hypoxanthine metabolic process"/>
    <property type="evidence" value="ECO:0007669"/>
    <property type="project" value="TreeGrafter"/>
</dbReference>
<dbReference type="CDD" id="cd06223">
    <property type="entry name" value="PRTases_typeI"/>
    <property type="match status" value="1"/>
</dbReference>
<dbReference type="Pfam" id="PF00156">
    <property type="entry name" value="Pribosyltran"/>
    <property type="match status" value="1"/>
</dbReference>
<keyword evidence="9 15" id="KW-0479">Metal-binding</keyword>
<comment type="catalytic activity">
    <reaction evidence="14">
        <text>IMP + diphosphate = hypoxanthine + 5-phospho-alpha-D-ribose 1-diphosphate</text>
        <dbReference type="Rhea" id="RHEA:17973"/>
        <dbReference type="ChEBI" id="CHEBI:17368"/>
        <dbReference type="ChEBI" id="CHEBI:33019"/>
        <dbReference type="ChEBI" id="CHEBI:58017"/>
        <dbReference type="ChEBI" id="CHEBI:58053"/>
        <dbReference type="EC" id="2.4.2.8"/>
    </reaction>
    <physiologicalReaction direction="right-to-left" evidence="14">
        <dbReference type="Rhea" id="RHEA:17975"/>
    </physiologicalReaction>
</comment>
<evidence type="ECO:0000256" key="12">
    <source>
        <dbReference type="ARBA" id="ARBA00022842"/>
    </source>
</evidence>
<dbReference type="Proteomes" id="UP000323824">
    <property type="component" value="Chromosome"/>
</dbReference>
<evidence type="ECO:0000256" key="3">
    <source>
        <dbReference type="ARBA" id="ARBA00004669"/>
    </source>
</evidence>
<evidence type="ECO:0000256" key="4">
    <source>
        <dbReference type="ARBA" id="ARBA00008391"/>
    </source>
</evidence>
<protein>
    <recommendedName>
        <fullName evidence="5 15">Hypoxanthine phosphoribosyltransferase</fullName>
        <ecNumber evidence="5 15">2.4.2.8</ecNumber>
    </recommendedName>
</protein>
<dbReference type="GO" id="GO:0000166">
    <property type="term" value="F:nucleotide binding"/>
    <property type="evidence" value="ECO:0007669"/>
    <property type="project" value="UniProtKB-KW"/>
</dbReference>